<proteinExistence type="predicted"/>
<feature type="non-terminal residue" evidence="2">
    <location>
        <position position="257"/>
    </location>
</feature>
<keyword evidence="3" id="KW-1185">Reference proteome</keyword>
<dbReference type="AlphaFoldDB" id="A0A5J9WKY7"/>
<sequence length="257" mass="28411">MYPSLPLPRSASVSAGRSVPNPSLSFPWCLFHDPNQPSVERWRGGKLGERRRARRGGRKASGRTAGEAGRAGPGGEMQRGWATAARGQLMRDGSAGPAGRRGLCSSAALVQQADDGCVFVYQAGNGKQLLGDVEPKQGLKCVMAISSDENVYLKANFGNITRKIEQPVLLFYANEIPPRRSVIQGREEKLQRQNVLGHKIGRPTPLFKELVKMMRQMHVETNMPVAKLRGAKKRQLMRNEQSGQAAQAFKRIRIRRK</sequence>
<protein>
    <submittedName>
        <fullName evidence="2">Uncharacterized protein</fullName>
    </submittedName>
</protein>
<feature type="compositionally biased region" description="Basic and acidic residues" evidence="1">
    <location>
        <begin position="40"/>
        <end position="50"/>
    </location>
</feature>
<reference evidence="2 3" key="1">
    <citation type="journal article" date="2019" name="Sci. Rep.">
        <title>A high-quality genome of Eragrostis curvula grass provides insights into Poaceae evolution and supports new strategies to enhance forage quality.</title>
        <authorList>
            <person name="Carballo J."/>
            <person name="Santos B.A.C.M."/>
            <person name="Zappacosta D."/>
            <person name="Garbus I."/>
            <person name="Selva J.P."/>
            <person name="Gallo C.A."/>
            <person name="Diaz A."/>
            <person name="Albertini E."/>
            <person name="Caccamo M."/>
            <person name="Echenique V."/>
        </authorList>
    </citation>
    <scope>NUCLEOTIDE SEQUENCE [LARGE SCALE GENOMIC DNA]</scope>
    <source>
        <strain evidence="3">cv. Victoria</strain>
        <tissue evidence="2">Leaf</tissue>
    </source>
</reference>
<accession>A0A5J9WKY7</accession>
<evidence type="ECO:0000313" key="2">
    <source>
        <dbReference type="EMBL" id="TVU47924.1"/>
    </source>
</evidence>
<feature type="region of interest" description="Disordered" evidence="1">
    <location>
        <begin position="39"/>
        <end position="79"/>
    </location>
</feature>
<evidence type="ECO:0000256" key="1">
    <source>
        <dbReference type="SAM" id="MobiDB-lite"/>
    </source>
</evidence>
<dbReference type="Gramene" id="TVU47924">
    <property type="protein sequence ID" value="TVU47924"/>
    <property type="gene ID" value="EJB05_07541"/>
</dbReference>
<dbReference type="Proteomes" id="UP000324897">
    <property type="component" value="Chromosome 5"/>
</dbReference>
<name>A0A5J9WKY7_9POAL</name>
<gene>
    <name evidence="2" type="ORF">EJB05_07541</name>
</gene>
<comment type="caution">
    <text evidence="2">The sequence shown here is derived from an EMBL/GenBank/DDBJ whole genome shotgun (WGS) entry which is preliminary data.</text>
</comment>
<organism evidence="2 3">
    <name type="scientific">Eragrostis curvula</name>
    <name type="common">weeping love grass</name>
    <dbReference type="NCBI Taxonomy" id="38414"/>
    <lineage>
        <taxon>Eukaryota</taxon>
        <taxon>Viridiplantae</taxon>
        <taxon>Streptophyta</taxon>
        <taxon>Embryophyta</taxon>
        <taxon>Tracheophyta</taxon>
        <taxon>Spermatophyta</taxon>
        <taxon>Magnoliopsida</taxon>
        <taxon>Liliopsida</taxon>
        <taxon>Poales</taxon>
        <taxon>Poaceae</taxon>
        <taxon>PACMAD clade</taxon>
        <taxon>Chloridoideae</taxon>
        <taxon>Eragrostideae</taxon>
        <taxon>Eragrostidinae</taxon>
        <taxon>Eragrostis</taxon>
    </lineage>
</organism>
<dbReference type="EMBL" id="RWGY01000004">
    <property type="protein sequence ID" value="TVU47924.1"/>
    <property type="molecule type" value="Genomic_DNA"/>
</dbReference>
<feature type="compositionally biased region" description="Basic residues" evidence="1">
    <location>
        <begin position="51"/>
        <end position="61"/>
    </location>
</feature>
<evidence type="ECO:0000313" key="3">
    <source>
        <dbReference type="Proteomes" id="UP000324897"/>
    </source>
</evidence>